<feature type="region of interest" description="Disordered" evidence="1">
    <location>
        <begin position="26"/>
        <end position="102"/>
    </location>
</feature>
<dbReference type="Proteomes" id="UP001497516">
    <property type="component" value="Chromosome 1"/>
</dbReference>
<protein>
    <submittedName>
        <fullName evidence="2">Uncharacterized protein</fullName>
    </submittedName>
</protein>
<feature type="compositionally biased region" description="Low complexity" evidence="1">
    <location>
        <begin position="90"/>
        <end position="102"/>
    </location>
</feature>
<proteinExistence type="predicted"/>
<organism evidence="2 3">
    <name type="scientific">Linum trigynum</name>
    <dbReference type="NCBI Taxonomy" id="586398"/>
    <lineage>
        <taxon>Eukaryota</taxon>
        <taxon>Viridiplantae</taxon>
        <taxon>Streptophyta</taxon>
        <taxon>Embryophyta</taxon>
        <taxon>Tracheophyta</taxon>
        <taxon>Spermatophyta</taxon>
        <taxon>Magnoliopsida</taxon>
        <taxon>eudicotyledons</taxon>
        <taxon>Gunneridae</taxon>
        <taxon>Pentapetalae</taxon>
        <taxon>rosids</taxon>
        <taxon>fabids</taxon>
        <taxon>Malpighiales</taxon>
        <taxon>Linaceae</taxon>
        <taxon>Linum</taxon>
    </lineage>
</organism>
<keyword evidence="3" id="KW-1185">Reference proteome</keyword>
<evidence type="ECO:0000313" key="3">
    <source>
        <dbReference type="Proteomes" id="UP001497516"/>
    </source>
</evidence>
<evidence type="ECO:0000256" key="1">
    <source>
        <dbReference type="SAM" id="MobiDB-lite"/>
    </source>
</evidence>
<dbReference type="EMBL" id="OZ034813">
    <property type="protein sequence ID" value="CAL1356818.1"/>
    <property type="molecule type" value="Genomic_DNA"/>
</dbReference>
<feature type="compositionally biased region" description="Polar residues" evidence="1">
    <location>
        <begin position="30"/>
        <end position="49"/>
    </location>
</feature>
<dbReference type="AlphaFoldDB" id="A0AAV2CJV1"/>
<sequence>MPPFCPLKVKPYEQLNSIPLPRLRREAAATTGSSEGESFLQSTKSSSSDAILHRRREPTAGRHLPPPPDDSFEPLHRTNPLLQQRRNSRPSRSPAASTISSA</sequence>
<evidence type="ECO:0000313" key="2">
    <source>
        <dbReference type="EMBL" id="CAL1356818.1"/>
    </source>
</evidence>
<name>A0AAV2CJV1_9ROSI</name>
<gene>
    <name evidence="2" type="ORF">LTRI10_LOCUS4491</name>
</gene>
<accession>A0AAV2CJV1</accession>
<reference evidence="2 3" key="1">
    <citation type="submission" date="2024-04" db="EMBL/GenBank/DDBJ databases">
        <authorList>
            <person name="Fracassetti M."/>
        </authorList>
    </citation>
    <scope>NUCLEOTIDE SEQUENCE [LARGE SCALE GENOMIC DNA]</scope>
</reference>